<comment type="caution">
    <text evidence="10">The sequence shown here is derived from an EMBL/GenBank/DDBJ whole genome shotgun (WGS) entry which is preliminary data.</text>
</comment>
<evidence type="ECO:0000256" key="8">
    <source>
        <dbReference type="ARBA" id="ARBA00023315"/>
    </source>
</evidence>
<feature type="transmembrane region" description="Helical" evidence="9">
    <location>
        <begin position="66"/>
        <end position="89"/>
    </location>
</feature>
<keyword evidence="11" id="KW-1185">Reference proteome</keyword>
<evidence type="ECO:0000256" key="6">
    <source>
        <dbReference type="ARBA" id="ARBA00022989"/>
    </source>
</evidence>
<dbReference type="InterPro" id="IPR004299">
    <property type="entry name" value="MBOAT_fam"/>
</dbReference>
<evidence type="ECO:0000256" key="2">
    <source>
        <dbReference type="ARBA" id="ARBA00009010"/>
    </source>
</evidence>
<dbReference type="GO" id="GO:0008374">
    <property type="term" value="F:O-acyltransferase activity"/>
    <property type="evidence" value="ECO:0007669"/>
    <property type="project" value="InterPro"/>
</dbReference>
<reference evidence="10" key="1">
    <citation type="submission" date="2023-03" db="EMBL/GenBank/DDBJ databases">
        <title>Chromosome-level genomes of two armyworms, Mythimna separata and Mythimna loreyi, provide insights into the biosynthesis and reception of sex pheromones.</title>
        <authorList>
            <person name="Zhao H."/>
        </authorList>
    </citation>
    <scope>NUCLEOTIDE SEQUENCE</scope>
    <source>
        <strain evidence="10">BeijingLab</strain>
        <tissue evidence="10">Pupa</tissue>
    </source>
</reference>
<name>A0AAD8DTV5_MYTSE</name>
<feature type="transmembrane region" description="Helical" evidence="9">
    <location>
        <begin position="195"/>
        <end position="217"/>
    </location>
</feature>
<dbReference type="EMBL" id="JARGEI010000012">
    <property type="protein sequence ID" value="KAJ8722790.1"/>
    <property type="molecule type" value="Genomic_DNA"/>
</dbReference>
<evidence type="ECO:0000313" key="10">
    <source>
        <dbReference type="EMBL" id="KAJ8722790.1"/>
    </source>
</evidence>
<feature type="transmembrane region" description="Helical" evidence="9">
    <location>
        <begin position="101"/>
        <end position="124"/>
    </location>
</feature>
<evidence type="ECO:0000256" key="3">
    <source>
        <dbReference type="ARBA" id="ARBA00022679"/>
    </source>
</evidence>
<keyword evidence="7 9" id="KW-0472">Membrane</keyword>
<feature type="transmembrane region" description="Helical" evidence="9">
    <location>
        <begin position="374"/>
        <end position="395"/>
    </location>
</feature>
<dbReference type="PANTHER" id="PTHR10408:SF8">
    <property type="entry name" value="O-ACYLTRANSFERASE"/>
    <property type="match status" value="1"/>
</dbReference>
<dbReference type="PANTHER" id="PTHR10408">
    <property type="entry name" value="STEROL O-ACYLTRANSFERASE"/>
    <property type="match status" value="1"/>
</dbReference>
<keyword evidence="4 9" id="KW-0812">Transmembrane</keyword>
<protein>
    <recommendedName>
        <fullName evidence="12">O-acyltransferase</fullName>
    </recommendedName>
</protein>
<keyword evidence="5" id="KW-0256">Endoplasmic reticulum</keyword>
<feature type="transmembrane region" description="Helical" evidence="9">
    <location>
        <begin position="310"/>
        <end position="331"/>
    </location>
</feature>
<evidence type="ECO:0000256" key="1">
    <source>
        <dbReference type="ARBA" id="ARBA00004477"/>
    </source>
</evidence>
<evidence type="ECO:0000256" key="5">
    <source>
        <dbReference type="ARBA" id="ARBA00022824"/>
    </source>
</evidence>
<keyword evidence="8" id="KW-0012">Acyltransferase</keyword>
<dbReference type="Pfam" id="PF03062">
    <property type="entry name" value="MBOAT"/>
    <property type="match status" value="1"/>
</dbReference>
<dbReference type="AlphaFoldDB" id="A0AAD8DTV5"/>
<comment type="similarity">
    <text evidence="2">Belongs to the membrane-bound acyltransferase family. Sterol o-acyltransferase subfamily.</text>
</comment>
<gene>
    <name evidence="10" type="ORF">PYW07_003970</name>
</gene>
<sequence>MIKMTETGVHNHLMKMEQNGEAIHEEEKKEYEEFTIRESPLTTLLDTINIGLSVVVAGFGDIRRGFALWVYEFFVSMSLYPLLIVYSWIGTISRKNPALRPTVVTLGVAGVLALEVALVAVPVFELTRKRLEIASATTVTCEMFRFMMKLVAIASACGPRCLNGNKPLPTFKQFIYFMFAPTLLYRDQYPRTKKIRWGVVVFHLLEIAAIIFYNTFVWERFLKPHWFDYGKSKTVEVGAIVRGIYACVLPGLFSWTCGFYCTMHAWLNACAEVLKFGDRQFYKDWWTKSRFSEYYRNWNRVVHLWFRDHIYLPLVPYVGRPLATFTIFFVSALAHEIIISLCLGFFYPVLLVEFGVLGVLMIPVSATAGRRFPNFFNVILWSSFFIGNGMLWSFYPMEFFARRNCPPSENDSFFIPKSWTCPEVILKPNWTFQNPLRIF</sequence>
<keyword evidence="6 9" id="KW-1133">Transmembrane helix</keyword>
<dbReference type="GO" id="GO:0008203">
    <property type="term" value="P:cholesterol metabolic process"/>
    <property type="evidence" value="ECO:0007669"/>
    <property type="project" value="TreeGrafter"/>
</dbReference>
<dbReference type="InterPro" id="IPR014371">
    <property type="entry name" value="Oat_ACAT_DAG_ARE"/>
</dbReference>
<evidence type="ECO:0000256" key="7">
    <source>
        <dbReference type="ARBA" id="ARBA00023136"/>
    </source>
</evidence>
<proteinExistence type="inferred from homology"/>
<evidence type="ECO:0000256" key="4">
    <source>
        <dbReference type="ARBA" id="ARBA00022692"/>
    </source>
</evidence>
<evidence type="ECO:0000313" key="11">
    <source>
        <dbReference type="Proteomes" id="UP001231518"/>
    </source>
</evidence>
<evidence type="ECO:0000256" key="9">
    <source>
        <dbReference type="SAM" id="Phobius"/>
    </source>
</evidence>
<organism evidence="10 11">
    <name type="scientific">Mythimna separata</name>
    <name type="common">Oriental armyworm</name>
    <name type="synonym">Pseudaletia separata</name>
    <dbReference type="NCBI Taxonomy" id="271217"/>
    <lineage>
        <taxon>Eukaryota</taxon>
        <taxon>Metazoa</taxon>
        <taxon>Ecdysozoa</taxon>
        <taxon>Arthropoda</taxon>
        <taxon>Hexapoda</taxon>
        <taxon>Insecta</taxon>
        <taxon>Pterygota</taxon>
        <taxon>Neoptera</taxon>
        <taxon>Endopterygota</taxon>
        <taxon>Lepidoptera</taxon>
        <taxon>Glossata</taxon>
        <taxon>Ditrysia</taxon>
        <taxon>Noctuoidea</taxon>
        <taxon>Noctuidae</taxon>
        <taxon>Noctuinae</taxon>
        <taxon>Hadenini</taxon>
        <taxon>Mythimna</taxon>
    </lineage>
</organism>
<comment type="subcellular location">
    <subcellularLocation>
        <location evidence="1">Endoplasmic reticulum membrane</location>
        <topology evidence="1">Multi-pass membrane protein</topology>
    </subcellularLocation>
</comment>
<dbReference type="GO" id="GO:0005789">
    <property type="term" value="C:endoplasmic reticulum membrane"/>
    <property type="evidence" value="ECO:0007669"/>
    <property type="project" value="UniProtKB-SubCell"/>
</dbReference>
<keyword evidence="3" id="KW-0808">Transferase</keyword>
<feature type="transmembrane region" description="Helical" evidence="9">
    <location>
        <begin position="237"/>
        <end position="261"/>
    </location>
</feature>
<dbReference type="Proteomes" id="UP001231518">
    <property type="component" value="Chromosome 15"/>
</dbReference>
<feature type="transmembrane region" description="Helical" evidence="9">
    <location>
        <begin position="337"/>
        <end position="362"/>
    </location>
</feature>
<evidence type="ECO:0008006" key="12">
    <source>
        <dbReference type="Google" id="ProtNLM"/>
    </source>
</evidence>
<accession>A0AAD8DTV5</accession>